<reference evidence="1" key="2">
    <citation type="journal article" date="2015" name="Data Brief">
        <title>Shoot transcriptome of the giant reed, Arundo donax.</title>
        <authorList>
            <person name="Barrero R.A."/>
            <person name="Guerrero F.D."/>
            <person name="Moolhuijzen P."/>
            <person name="Goolsby J.A."/>
            <person name="Tidwell J."/>
            <person name="Bellgard S.E."/>
            <person name="Bellgard M.I."/>
        </authorList>
    </citation>
    <scope>NUCLEOTIDE SEQUENCE</scope>
    <source>
        <tissue evidence="1">Shoot tissue taken approximately 20 cm above the soil surface</tissue>
    </source>
</reference>
<reference evidence="1" key="1">
    <citation type="submission" date="2014-09" db="EMBL/GenBank/DDBJ databases">
        <authorList>
            <person name="Magalhaes I.L.F."/>
            <person name="Oliveira U."/>
            <person name="Santos F.R."/>
            <person name="Vidigal T.H.D.A."/>
            <person name="Brescovit A.D."/>
            <person name="Santos A.J."/>
        </authorList>
    </citation>
    <scope>NUCLEOTIDE SEQUENCE</scope>
    <source>
        <tissue evidence="1">Shoot tissue taken approximately 20 cm above the soil surface</tissue>
    </source>
</reference>
<sequence length="12" mass="1366">MDADLGEEDEDQ</sequence>
<dbReference type="EMBL" id="GBRH01229236">
    <property type="protein sequence ID" value="JAD68659.1"/>
    <property type="molecule type" value="Transcribed_RNA"/>
</dbReference>
<accession>A0A0A9BXB8</accession>
<proteinExistence type="predicted"/>
<organism evidence="1">
    <name type="scientific">Arundo donax</name>
    <name type="common">Giant reed</name>
    <name type="synonym">Donax arundinaceus</name>
    <dbReference type="NCBI Taxonomy" id="35708"/>
    <lineage>
        <taxon>Eukaryota</taxon>
        <taxon>Viridiplantae</taxon>
        <taxon>Streptophyta</taxon>
        <taxon>Embryophyta</taxon>
        <taxon>Tracheophyta</taxon>
        <taxon>Spermatophyta</taxon>
        <taxon>Magnoliopsida</taxon>
        <taxon>Liliopsida</taxon>
        <taxon>Poales</taxon>
        <taxon>Poaceae</taxon>
        <taxon>PACMAD clade</taxon>
        <taxon>Arundinoideae</taxon>
        <taxon>Arundineae</taxon>
        <taxon>Arundo</taxon>
    </lineage>
</organism>
<protein>
    <submittedName>
        <fullName evidence="1">Uncharacterized protein</fullName>
    </submittedName>
</protein>
<evidence type="ECO:0000313" key="1">
    <source>
        <dbReference type="EMBL" id="JAD68659.1"/>
    </source>
</evidence>
<name>A0A0A9BXB8_ARUDO</name>